<keyword evidence="4" id="KW-1185">Reference proteome</keyword>
<evidence type="ECO:0000256" key="1">
    <source>
        <dbReference type="SAM" id="MobiDB-lite"/>
    </source>
</evidence>
<dbReference type="Gene3D" id="2.60.200.20">
    <property type="match status" value="1"/>
</dbReference>
<dbReference type="Proteomes" id="UP000094455">
    <property type="component" value="Unassembled WGS sequence"/>
</dbReference>
<dbReference type="EMBL" id="KV454005">
    <property type="protein sequence ID" value="ODQ45003.1"/>
    <property type="molecule type" value="Genomic_DNA"/>
</dbReference>
<dbReference type="InterPro" id="IPR050923">
    <property type="entry name" value="Cell_Proc_Reg/RNA_Proc"/>
</dbReference>
<sequence>MQQHGSRRYGERRSGKHDRASQSGARHTRSGGEGGGRHKHRERDGKGLQWQDGGEGGQRKPAGVSAATTPIPIDLRPSGVLTKYLHLSAGQKVAPHDARAKYAPPEDAVVPTKENCAFHLFKYNEETDTQEEVPLLNYKSYFVFGRDAELADVVVADDEDGDLVSKQHAVLQFRRGRDATADAASVRCYLMDIGSTNGTFLNDDKAELPTKRYVQLKNNDVFKLGDYDSVLEFMVVEDRA</sequence>
<feature type="region of interest" description="Disordered" evidence="1">
    <location>
        <begin position="1"/>
        <end position="71"/>
    </location>
</feature>
<dbReference type="SMART" id="SM00240">
    <property type="entry name" value="FHA"/>
    <property type="match status" value="1"/>
</dbReference>
<dbReference type="GeneID" id="30178314"/>
<evidence type="ECO:0000259" key="2">
    <source>
        <dbReference type="PROSITE" id="PS50006"/>
    </source>
</evidence>
<accession>A0A1E3NI36</accession>
<dbReference type="RefSeq" id="XP_019016116.1">
    <property type="nucleotide sequence ID" value="XM_019161627.1"/>
</dbReference>
<dbReference type="InterPro" id="IPR000253">
    <property type="entry name" value="FHA_dom"/>
</dbReference>
<reference evidence="3 4" key="1">
    <citation type="journal article" date="2016" name="Proc. Natl. Acad. Sci. U.S.A.">
        <title>Comparative genomics of biotechnologically important yeasts.</title>
        <authorList>
            <person name="Riley R."/>
            <person name="Haridas S."/>
            <person name="Wolfe K.H."/>
            <person name="Lopes M.R."/>
            <person name="Hittinger C.T."/>
            <person name="Goeker M."/>
            <person name="Salamov A.A."/>
            <person name="Wisecaver J.H."/>
            <person name="Long T.M."/>
            <person name="Calvey C.H."/>
            <person name="Aerts A.L."/>
            <person name="Barry K.W."/>
            <person name="Choi C."/>
            <person name="Clum A."/>
            <person name="Coughlan A.Y."/>
            <person name="Deshpande S."/>
            <person name="Douglass A.P."/>
            <person name="Hanson S.J."/>
            <person name="Klenk H.-P."/>
            <person name="LaButti K.M."/>
            <person name="Lapidus A."/>
            <person name="Lindquist E.A."/>
            <person name="Lipzen A.M."/>
            <person name="Meier-Kolthoff J.P."/>
            <person name="Ohm R.A."/>
            <person name="Otillar R.P."/>
            <person name="Pangilinan J.L."/>
            <person name="Peng Y."/>
            <person name="Rokas A."/>
            <person name="Rosa C.A."/>
            <person name="Scheuner C."/>
            <person name="Sibirny A.A."/>
            <person name="Slot J.C."/>
            <person name="Stielow J.B."/>
            <person name="Sun H."/>
            <person name="Kurtzman C.P."/>
            <person name="Blackwell M."/>
            <person name="Grigoriev I.V."/>
            <person name="Jeffries T.W."/>
        </authorList>
    </citation>
    <scope>NUCLEOTIDE SEQUENCE [LARGE SCALE GENOMIC DNA]</scope>
    <source>
        <strain evidence="3 4">NRRL Y-2026</strain>
    </source>
</reference>
<dbReference type="Pfam" id="PF00498">
    <property type="entry name" value="FHA"/>
    <property type="match status" value="1"/>
</dbReference>
<dbReference type="SUPFAM" id="SSF49879">
    <property type="entry name" value="SMAD/FHA domain"/>
    <property type="match status" value="1"/>
</dbReference>
<dbReference type="PANTHER" id="PTHR23308">
    <property type="entry name" value="NUCLEAR INHIBITOR OF PROTEIN PHOSPHATASE-1"/>
    <property type="match status" value="1"/>
</dbReference>
<feature type="compositionally biased region" description="Basic and acidic residues" evidence="1">
    <location>
        <begin position="8"/>
        <end position="20"/>
    </location>
</feature>
<dbReference type="InterPro" id="IPR008984">
    <property type="entry name" value="SMAD_FHA_dom_sf"/>
</dbReference>
<gene>
    <name evidence="3" type="ORF">PICMEDRAFT_17508</name>
</gene>
<evidence type="ECO:0000313" key="3">
    <source>
        <dbReference type="EMBL" id="ODQ45003.1"/>
    </source>
</evidence>
<dbReference type="OrthoDB" id="444265at2759"/>
<feature type="domain" description="FHA" evidence="2">
    <location>
        <begin position="142"/>
        <end position="206"/>
    </location>
</feature>
<dbReference type="AlphaFoldDB" id="A0A1E3NI36"/>
<protein>
    <recommendedName>
        <fullName evidence="2">FHA domain-containing protein</fullName>
    </recommendedName>
</protein>
<dbReference type="STRING" id="763406.A0A1E3NI36"/>
<dbReference type="PROSITE" id="PS50006">
    <property type="entry name" value="FHA_DOMAIN"/>
    <property type="match status" value="1"/>
</dbReference>
<proteinExistence type="predicted"/>
<name>A0A1E3NI36_9ASCO</name>
<organism evidence="3 4">
    <name type="scientific">Pichia membranifaciens NRRL Y-2026</name>
    <dbReference type="NCBI Taxonomy" id="763406"/>
    <lineage>
        <taxon>Eukaryota</taxon>
        <taxon>Fungi</taxon>
        <taxon>Dikarya</taxon>
        <taxon>Ascomycota</taxon>
        <taxon>Saccharomycotina</taxon>
        <taxon>Pichiomycetes</taxon>
        <taxon>Pichiales</taxon>
        <taxon>Pichiaceae</taxon>
        <taxon>Pichia</taxon>
    </lineage>
</organism>
<evidence type="ECO:0000313" key="4">
    <source>
        <dbReference type="Proteomes" id="UP000094455"/>
    </source>
</evidence>